<evidence type="ECO:0000313" key="2">
    <source>
        <dbReference type="EMBL" id="NYZ22615.1"/>
    </source>
</evidence>
<protein>
    <submittedName>
        <fullName evidence="2">3,4-dihydroxyphenylacetate 2,3-dioxygenase</fullName>
    </submittedName>
</protein>
<accession>A0ABX2TFS9</accession>
<dbReference type="InterPro" id="IPR029068">
    <property type="entry name" value="Glyas_Bleomycin-R_OHBP_Dase"/>
</dbReference>
<keyword evidence="3" id="KW-1185">Reference proteome</keyword>
<comment type="caution">
    <text evidence="2">The sequence shown here is derived from an EMBL/GenBank/DDBJ whole genome shotgun (WGS) entry which is preliminary data.</text>
</comment>
<feature type="domain" description="VOC" evidence="1">
    <location>
        <begin position="149"/>
        <end position="270"/>
    </location>
</feature>
<name>A0ABX2TFS9_9PROT</name>
<dbReference type="Pfam" id="PF00903">
    <property type="entry name" value="Glyoxalase"/>
    <property type="match status" value="2"/>
</dbReference>
<evidence type="ECO:0000313" key="3">
    <source>
        <dbReference type="Proteomes" id="UP000584642"/>
    </source>
</evidence>
<dbReference type="RefSeq" id="WP_180284379.1">
    <property type="nucleotide sequence ID" value="NZ_JABFDB010000019.1"/>
</dbReference>
<dbReference type="InterPro" id="IPR004360">
    <property type="entry name" value="Glyas_Fos-R_dOase_dom"/>
</dbReference>
<reference evidence="2 3" key="1">
    <citation type="submission" date="2020-05" db="EMBL/GenBank/DDBJ databases">
        <title>Azospirillum oleiclasticum sp. nov, a nitrogen-fixing and heavy crude oil-emulsifying bacterium isolated from the crude oil of Yumen Oilfield.</title>
        <authorList>
            <person name="Wu D."/>
            <person name="Cai M."/>
            <person name="Zhang X."/>
        </authorList>
    </citation>
    <scope>NUCLEOTIDE SEQUENCE [LARGE SCALE GENOMIC DNA]</scope>
    <source>
        <strain evidence="2 3">ROY-1-1-2</strain>
    </source>
</reference>
<dbReference type="SUPFAM" id="SSF54593">
    <property type="entry name" value="Glyoxalase/Bleomycin resistance protein/Dihydroxybiphenyl dioxygenase"/>
    <property type="match status" value="1"/>
</dbReference>
<dbReference type="PROSITE" id="PS51819">
    <property type="entry name" value="VOC"/>
    <property type="match status" value="2"/>
</dbReference>
<feature type="domain" description="VOC" evidence="1">
    <location>
        <begin position="16"/>
        <end position="128"/>
    </location>
</feature>
<dbReference type="InterPro" id="IPR050383">
    <property type="entry name" value="GlyoxalaseI/FosfomycinResist"/>
</dbReference>
<dbReference type="Gene3D" id="3.10.180.10">
    <property type="entry name" value="2,3-Dihydroxybiphenyl 1,2-Dioxygenase, domain 1"/>
    <property type="match status" value="2"/>
</dbReference>
<dbReference type="Proteomes" id="UP000584642">
    <property type="component" value="Unassembled WGS sequence"/>
</dbReference>
<sequence length="332" mass="37504">MPVPVTNFDPPFNITRASHIVLTARDLEASKTFYTEVIGLVVTAEDSNTVYLRGLEESCHHSLVLVRSDGKPLCQRVGLRVFSDDDLDRAKEHFDGTGREAVWVDRPHQGRTLHVSDPLGMPLEFVASMPVQRRLHDQVQLHKGGGALRFDHFQFLAPEVGSAARFYTDLGFRISDYATDKPEDDQPLAIFLYRKNNPHDIVFLTRPGPKMHHFAYIVTDTTCLFRALDTAGNTGFKTSIERGPARHGQGHSFYVYFRDPDGHRVEILPPPIQILDLDDGPVHWHTANRQSWEMPPPKSWLFEATEFDGATVKPSDIPLTLISLEEFLARKG</sequence>
<dbReference type="EMBL" id="JABFDB010000019">
    <property type="protein sequence ID" value="NYZ22615.1"/>
    <property type="molecule type" value="Genomic_DNA"/>
</dbReference>
<dbReference type="InterPro" id="IPR037523">
    <property type="entry name" value="VOC_core"/>
</dbReference>
<proteinExistence type="predicted"/>
<dbReference type="PANTHER" id="PTHR21366">
    <property type="entry name" value="GLYOXALASE FAMILY PROTEIN"/>
    <property type="match status" value="1"/>
</dbReference>
<organism evidence="2 3">
    <name type="scientific">Azospirillum oleiclasticum</name>
    <dbReference type="NCBI Taxonomy" id="2735135"/>
    <lineage>
        <taxon>Bacteria</taxon>
        <taxon>Pseudomonadati</taxon>
        <taxon>Pseudomonadota</taxon>
        <taxon>Alphaproteobacteria</taxon>
        <taxon>Rhodospirillales</taxon>
        <taxon>Azospirillaceae</taxon>
        <taxon>Azospirillum</taxon>
    </lineage>
</organism>
<gene>
    <name evidence="2" type="ORF">HND93_23135</name>
</gene>
<evidence type="ECO:0000259" key="1">
    <source>
        <dbReference type="PROSITE" id="PS51819"/>
    </source>
</evidence>